<keyword evidence="6" id="KW-0472">Membrane</keyword>
<dbReference type="GO" id="GO:0008808">
    <property type="term" value="F:cardiolipin synthase activity"/>
    <property type="evidence" value="ECO:0007669"/>
    <property type="project" value="TreeGrafter"/>
</dbReference>
<name>A0A8G2CKZ7_ACIRU</name>
<organism evidence="8 9">
    <name type="scientific">Acidiphilium rubrum</name>
    <dbReference type="NCBI Taxonomy" id="526"/>
    <lineage>
        <taxon>Bacteria</taxon>
        <taxon>Pseudomonadati</taxon>
        <taxon>Pseudomonadota</taxon>
        <taxon>Alphaproteobacteria</taxon>
        <taxon>Acetobacterales</taxon>
        <taxon>Acidocellaceae</taxon>
        <taxon>Acidiphilium</taxon>
    </lineage>
</organism>
<dbReference type="GO" id="GO:0032049">
    <property type="term" value="P:cardiolipin biosynthetic process"/>
    <property type="evidence" value="ECO:0007669"/>
    <property type="project" value="UniProtKB-ARBA"/>
</dbReference>
<protein>
    <recommendedName>
        <fullName evidence="3">Phospholipase D</fullName>
    </recommendedName>
    <alternativeName>
        <fullName evidence="5">Choline phosphatase</fullName>
    </alternativeName>
</protein>
<evidence type="ECO:0000313" key="9">
    <source>
        <dbReference type="Proteomes" id="UP000186308"/>
    </source>
</evidence>
<dbReference type="CDD" id="cd09157">
    <property type="entry name" value="PLDc_CLS_unchar2_1"/>
    <property type="match status" value="1"/>
</dbReference>
<evidence type="ECO:0000256" key="1">
    <source>
        <dbReference type="ARBA" id="ARBA00003145"/>
    </source>
</evidence>
<keyword evidence="6" id="KW-0812">Transmembrane</keyword>
<comment type="subcellular location">
    <subcellularLocation>
        <location evidence="2">Secreted</location>
    </subcellularLocation>
</comment>
<accession>A0A8G2CKZ7</accession>
<keyword evidence="6" id="KW-1133">Transmembrane helix</keyword>
<feature type="domain" description="PLD phosphodiesterase" evidence="7">
    <location>
        <begin position="383"/>
        <end position="410"/>
    </location>
</feature>
<dbReference type="EMBL" id="FTNE01000011">
    <property type="protein sequence ID" value="SIQ89961.1"/>
    <property type="molecule type" value="Genomic_DNA"/>
</dbReference>
<evidence type="ECO:0000256" key="6">
    <source>
        <dbReference type="SAM" id="Phobius"/>
    </source>
</evidence>
<sequence length="470" mass="51884">MSTFLFLTHIAVASVVTCHILLRKSNVRAAIGWIAVVWLTLVIGILLYLLFGINRVSRRAARLSRVPKPPHGRPVVSVAPATPVHIRKLAAIGQQITGMSLTAGNRIAVHHGGEKAYGAMIDAINGARHSIAMASYIFRYDAVGHRFVEALIAARDRGVAVRVLVDGIGGGYLRDPTFRALRNAGVSCERFLHSWMPWRMPMLNLRNHKKLLIIDGVTSFTGGLNIGDENCGPTTKHGRVDDVHVGICGPVSRQLLISFAQDWTFTTDENLEGERWWPDLSLHQTGFGASLARGIPSGPDADVYHIETVLGAALVLAQHRVRIVTPYFLPDDQLQFAIEQACLRGVIVEIVIPEHSDHLFMDWAMRAQVRVFKEIATTISLGAAPFSHAKLLTVDGIWSLVGSTNWDTRSLRLNFEFDLECYDSVVCGELDALIDAKIACSRTLTDHELEVVPVWQRICHAAARLLLPYL</sequence>
<comment type="caution">
    <text evidence="8">The sequence shown here is derived from an EMBL/GenBank/DDBJ whole genome shotgun (WGS) entry which is preliminary data.</text>
</comment>
<evidence type="ECO:0000259" key="7">
    <source>
        <dbReference type="PROSITE" id="PS50035"/>
    </source>
</evidence>
<dbReference type="PROSITE" id="PS50035">
    <property type="entry name" value="PLD"/>
    <property type="match status" value="2"/>
</dbReference>
<proteinExistence type="predicted"/>
<dbReference type="Pfam" id="PF13091">
    <property type="entry name" value="PLDc_2"/>
    <property type="match status" value="2"/>
</dbReference>
<evidence type="ECO:0000313" key="8">
    <source>
        <dbReference type="EMBL" id="SIQ89961.1"/>
    </source>
</evidence>
<dbReference type="InterPro" id="IPR025202">
    <property type="entry name" value="PLD-like_dom"/>
</dbReference>
<dbReference type="SMART" id="SM00155">
    <property type="entry name" value="PLDc"/>
    <property type="match status" value="2"/>
</dbReference>
<evidence type="ECO:0000256" key="4">
    <source>
        <dbReference type="ARBA" id="ARBA00022525"/>
    </source>
</evidence>
<dbReference type="Proteomes" id="UP000186308">
    <property type="component" value="Unassembled WGS sequence"/>
</dbReference>
<reference evidence="8 9" key="1">
    <citation type="submission" date="2017-01" db="EMBL/GenBank/DDBJ databases">
        <authorList>
            <person name="Varghese N."/>
            <person name="Submissions S."/>
        </authorList>
    </citation>
    <scope>NUCLEOTIDE SEQUENCE [LARGE SCALE GENOMIC DNA]</scope>
    <source>
        <strain evidence="8 9">ATCC 35905</strain>
    </source>
</reference>
<dbReference type="SUPFAM" id="SSF56024">
    <property type="entry name" value="Phospholipase D/nuclease"/>
    <property type="match status" value="2"/>
</dbReference>
<comment type="function">
    <text evidence="1">Could be a virulence factor.</text>
</comment>
<dbReference type="PANTHER" id="PTHR21248:SF22">
    <property type="entry name" value="PHOSPHOLIPASE D"/>
    <property type="match status" value="1"/>
</dbReference>
<dbReference type="OrthoDB" id="9762009at2"/>
<feature type="transmembrane region" description="Helical" evidence="6">
    <location>
        <begin position="28"/>
        <end position="51"/>
    </location>
</feature>
<dbReference type="Gene3D" id="3.30.870.10">
    <property type="entry name" value="Endonuclease Chain A"/>
    <property type="match status" value="3"/>
</dbReference>
<evidence type="ECO:0000256" key="5">
    <source>
        <dbReference type="ARBA" id="ARBA00029594"/>
    </source>
</evidence>
<keyword evidence="9" id="KW-1185">Reference proteome</keyword>
<dbReference type="PANTHER" id="PTHR21248">
    <property type="entry name" value="CARDIOLIPIN SYNTHASE"/>
    <property type="match status" value="1"/>
</dbReference>
<evidence type="ECO:0000256" key="3">
    <source>
        <dbReference type="ARBA" id="ARBA00018392"/>
    </source>
</evidence>
<dbReference type="InterPro" id="IPR001736">
    <property type="entry name" value="PLipase_D/transphosphatidylase"/>
</dbReference>
<dbReference type="AlphaFoldDB" id="A0A8G2CKZ7"/>
<gene>
    <name evidence="8" type="ORF">SAMN05421828_11167</name>
</gene>
<evidence type="ECO:0000256" key="2">
    <source>
        <dbReference type="ARBA" id="ARBA00004613"/>
    </source>
</evidence>
<dbReference type="GO" id="GO:0016020">
    <property type="term" value="C:membrane"/>
    <property type="evidence" value="ECO:0007669"/>
    <property type="project" value="TreeGrafter"/>
</dbReference>
<feature type="domain" description="PLD phosphodiesterase" evidence="7">
    <location>
        <begin position="203"/>
        <end position="230"/>
    </location>
</feature>
<keyword evidence="4" id="KW-0964">Secreted</keyword>
<dbReference type="GO" id="GO:0005576">
    <property type="term" value="C:extracellular region"/>
    <property type="evidence" value="ECO:0007669"/>
    <property type="project" value="UniProtKB-SubCell"/>
</dbReference>